<keyword evidence="2 4" id="KW-0808">Transferase</keyword>
<dbReference type="InterPro" id="IPR035246">
    <property type="entry name" value="Spermidine_synt_N"/>
</dbReference>
<feature type="binding site" evidence="4">
    <location>
        <position position="106"/>
    </location>
    <ligand>
        <name>S-methyl-5'-thioadenosine</name>
        <dbReference type="ChEBI" id="CHEBI:17509"/>
    </ligand>
</feature>
<dbReference type="GO" id="GO:0004766">
    <property type="term" value="F:spermidine synthase activity"/>
    <property type="evidence" value="ECO:0007669"/>
    <property type="project" value="UniProtKB-UniRule"/>
</dbReference>
<evidence type="ECO:0000256" key="1">
    <source>
        <dbReference type="ARBA" id="ARBA00007867"/>
    </source>
</evidence>
<evidence type="ECO:0000256" key="2">
    <source>
        <dbReference type="ARBA" id="ARBA00022679"/>
    </source>
</evidence>
<dbReference type="Pfam" id="PF17284">
    <property type="entry name" value="Spermine_synt_N"/>
    <property type="match status" value="1"/>
</dbReference>
<dbReference type="NCBIfam" id="NF002010">
    <property type="entry name" value="PRK00811.1"/>
    <property type="match status" value="1"/>
</dbReference>
<evidence type="ECO:0000256" key="6">
    <source>
        <dbReference type="RuleBase" id="RU003836"/>
    </source>
</evidence>
<feature type="binding site" evidence="4">
    <location>
        <begin position="137"/>
        <end position="138"/>
    </location>
    <ligand>
        <name>S-methyl-5'-thioadenosine</name>
        <dbReference type="ChEBI" id="CHEBI:17509"/>
    </ligand>
</feature>
<dbReference type="Proteomes" id="UP000516160">
    <property type="component" value="Chromosome"/>
</dbReference>
<dbReference type="CDD" id="cd02440">
    <property type="entry name" value="AdoMet_MTases"/>
    <property type="match status" value="1"/>
</dbReference>
<comment type="similarity">
    <text evidence="1 4 6">Belongs to the spermidine/spermine synthase family.</text>
</comment>
<dbReference type="InterPro" id="IPR029063">
    <property type="entry name" value="SAM-dependent_MTases_sf"/>
</dbReference>
<dbReference type="AlphaFoldDB" id="A0A7G9W4H2"/>
<dbReference type="SUPFAM" id="SSF53335">
    <property type="entry name" value="S-adenosyl-L-methionine-dependent methyltransferases"/>
    <property type="match status" value="1"/>
</dbReference>
<accession>A0A7G9W4H2</accession>
<gene>
    <name evidence="4 9" type="primary">speE</name>
    <name evidence="9" type="ORF">HYG86_01775</name>
</gene>
<dbReference type="Gene3D" id="2.30.140.10">
    <property type="entry name" value="Spermidine synthase, tetramerisation domain"/>
    <property type="match status" value="1"/>
</dbReference>
<dbReference type="PROSITE" id="PS51006">
    <property type="entry name" value="PABS_2"/>
    <property type="match status" value="1"/>
</dbReference>
<comment type="pathway">
    <text evidence="4">Amine and polyamine biosynthesis; spermidine biosynthesis; spermidine from putrescine: step 1/1.</text>
</comment>
<evidence type="ECO:0000256" key="4">
    <source>
        <dbReference type="HAMAP-Rule" id="MF_00198"/>
    </source>
</evidence>
<feature type="binding site" evidence="4">
    <location>
        <position position="86"/>
    </location>
    <ligand>
        <name>spermidine</name>
        <dbReference type="ChEBI" id="CHEBI:57834"/>
    </ligand>
</feature>
<evidence type="ECO:0000259" key="8">
    <source>
        <dbReference type="PROSITE" id="PS51006"/>
    </source>
</evidence>
<protein>
    <recommendedName>
        <fullName evidence="4">Polyamine aminopropyltransferase</fullName>
    </recommendedName>
    <alternativeName>
        <fullName evidence="4">Putrescine aminopropyltransferase</fullName>
        <shortName evidence="4">PAPT</shortName>
    </alternativeName>
    <alternativeName>
        <fullName evidence="4">Spermidine synthase</fullName>
        <shortName evidence="4">SPDS</shortName>
        <shortName evidence="4">SPDSY</shortName>
        <ecNumber evidence="4">2.5.1.16</ecNumber>
    </alternativeName>
</protein>
<dbReference type="InterPro" id="IPR001045">
    <property type="entry name" value="Spermi_synthase"/>
</dbReference>
<feature type="active site" description="Proton acceptor" evidence="4 5">
    <location>
        <position position="155"/>
    </location>
</feature>
<dbReference type="InterPro" id="IPR037163">
    <property type="entry name" value="Spermidine_synt_N_sf"/>
</dbReference>
<feature type="domain" description="PABS" evidence="8">
    <location>
        <begin position="2"/>
        <end position="235"/>
    </location>
</feature>
<dbReference type="PANTHER" id="PTHR11558">
    <property type="entry name" value="SPERMIDINE/SPERMINE SYNTHASE"/>
    <property type="match status" value="1"/>
</dbReference>
<evidence type="ECO:0000256" key="7">
    <source>
        <dbReference type="RuleBase" id="RU003837"/>
    </source>
</evidence>
<feature type="binding site" evidence="4">
    <location>
        <begin position="155"/>
        <end position="158"/>
    </location>
    <ligand>
        <name>spermidine</name>
        <dbReference type="ChEBI" id="CHEBI:57834"/>
    </ligand>
</feature>
<dbReference type="UniPathway" id="UPA00248">
    <property type="reaction ID" value="UER00314"/>
</dbReference>
<comment type="subunit">
    <text evidence="4">Homodimer or homotetramer.</text>
</comment>
<feature type="binding site" evidence="4">
    <location>
        <position position="162"/>
    </location>
    <ligand>
        <name>S-methyl-5'-thioadenosine</name>
        <dbReference type="ChEBI" id="CHEBI:17509"/>
    </ligand>
</feature>
<evidence type="ECO:0000313" key="10">
    <source>
        <dbReference type="Proteomes" id="UP000516160"/>
    </source>
</evidence>
<evidence type="ECO:0000256" key="5">
    <source>
        <dbReference type="PROSITE-ProRule" id="PRU00354"/>
    </source>
</evidence>
<dbReference type="KEGG" id="acae:HYG86_01775"/>
<dbReference type="InterPro" id="IPR030374">
    <property type="entry name" value="PABS"/>
</dbReference>
<dbReference type="GO" id="GO:0005829">
    <property type="term" value="C:cytosol"/>
    <property type="evidence" value="ECO:0007669"/>
    <property type="project" value="TreeGrafter"/>
</dbReference>
<reference evidence="9 10" key="1">
    <citation type="submission" date="2020-07" db="EMBL/GenBank/DDBJ databases">
        <title>Alkalicella. sp. LB2 genome.</title>
        <authorList>
            <person name="Postec A."/>
            <person name="Quemeneur M."/>
        </authorList>
    </citation>
    <scope>NUCLEOTIDE SEQUENCE [LARGE SCALE GENOMIC DNA]</scope>
    <source>
        <strain evidence="9 10">LB2</strain>
    </source>
</reference>
<keyword evidence="10" id="KW-1185">Reference proteome</keyword>
<comment type="catalytic activity">
    <reaction evidence="4 7">
        <text>S-adenosyl 3-(methylsulfanyl)propylamine + putrescine = S-methyl-5'-thioadenosine + spermidine + H(+)</text>
        <dbReference type="Rhea" id="RHEA:12721"/>
        <dbReference type="ChEBI" id="CHEBI:15378"/>
        <dbReference type="ChEBI" id="CHEBI:17509"/>
        <dbReference type="ChEBI" id="CHEBI:57443"/>
        <dbReference type="ChEBI" id="CHEBI:57834"/>
        <dbReference type="ChEBI" id="CHEBI:326268"/>
        <dbReference type="EC" id="2.5.1.16"/>
    </reaction>
</comment>
<dbReference type="PANTHER" id="PTHR11558:SF11">
    <property type="entry name" value="SPERMIDINE SYNTHASE"/>
    <property type="match status" value="1"/>
</dbReference>
<proteinExistence type="inferred from homology"/>
<dbReference type="EMBL" id="CP058559">
    <property type="protein sequence ID" value="QNO13584.1"/>
    <property type="molecule type" value="Genomic_DNA"/>
</dbReference>
<dbReference type="EC" id="2.5.1.16" evidence="4"/>
<organism evidence="9 10">
    <name type="scientific">Alkalicella caledoniensis</name>
    <dbReference type="NCBI Taxonomy" id="2731377"/>
    <lineage>
        <taxon>Bacteria</taxon>
        <taxon>Bacillati</taxon>
        <taxon>Bacillota</taxon>
        <taxon>Clostridia</taxon>
        <taxon>Eubacteriales</taxon>
        <taxon>Proteinivoracaceae</taxon>
        <taxon>Alkalicella</taxon>
    </lineage>
</organism>
<dbReference type="InterPro" id="IPR030373">
    <property type="entry name" value="PABS_CS"/>
</dbReference>
<comment type="function">
    <text evidence="4">Catalyzes the irreversible transfer of a propylamine group from the amino donor S-adenosylmethioninamine (decarboxy-AdoMet) to putrescine (1,4-diaminobutane) to yield spermidine.</text>
</comment>
<keyword evidence="3 4" id="KW-0620">Polyamine biosynthesis</keyword>
<dbReference type="Gene3D" id="3.40.50.150">
    <property type="entry name" value="Vaccinia Virus protein VP39"/>
    <property type="match status" value="1"/>
</dbReference>
<dbReference type="PROSITE" id="PS01330">
    <property type="entry name" value="PABS_1"/>
    <property type="match status" value="1"/>
</dbReference>
<feature type="binding site" evidence="4">
    <location>
        <position position="31"/>
    </location>
    <ligand>
        <name>S-methyl-5'-thioadenosine</name>
        <dbReference type="ChEBI" id="CHEBI:17509"/>
    </ligand>
</feature>
<feature type="binding site" evidence="4">
    <location>
        <position position="62"/>
    </location>
    <ligand>
        <name>spermidine</name>
        <dbReference type="ChEBI" id="CHEBI:57834"/>
    </ligand>
</feature>
<name>A0A7G9W4H2_ALKCA</name>
<dbReference type="HAMAP" id="MF_00198">
    <property type="entry name" value="Spermidine_synth"/>
    <property type="match status" value="1"/>
</dbReference>
<dbReference type="NCBIfam" id="TIGR00417">
    <property type="entry name" value="speE"/>
    <property type="match status" value="1"/>
</dbReference>
<dbReference type="GO" id="GO:0008295">
    <property type="term" value="P:spermidine biosynthetic process"/>
    <property type="evidence" value="ECO:0007669"/>
    <property type="project" value="UniProtKB-UniRule"/>
</dbReference>
<dbReference type="RefSeq" id="WP_213167253.1">
    <property type="nucleotide sequence ID" value="NZ_CP058559.1"/>
</dbReference>
<evidence type="ECO:0000256" key="3">
    <source>
        <dbReference type="ARBA" id="ARBA00023115"/>
    </source>
</evidence>
<evidence type="ECO:0000313" key="9">
    <source>
        <dbReference type="EMBL" id="QNO13584.1"/>
    </source>
</evidence>
<keyword evidence="4 7" id="KW-0745">Spermidine biosynthesis</keyword>
<dbReference type="Pfam" id="PF01564">
    <property type="entry name" value="Spermine_synth"/>
    <property type="match status" value="1"/>
</dbReference>
<sequence>MQLWFSERETDNINVKWKVEQTLYSKKSQYQQIDIVEFTDFGRALILDGIIQTTVYDEFIYHEMIAHIPLCIHPNPKKVLVIGGGDGGTVREVLKHESVEKVDLVEIDKEVVDAARKYLPELAGCLEDPRVTVQNVDGFKFVQEKTSYYDVVIIDSSDPIGPAVGLFAKSFYKSVHKILKEDGLFVAQTESPLFNKELITDVYTGIKEIFPVQYLYTAGVPTYSIGPWTFTLGSKRYTKEKARTLNKKIGLKYFNEDVQKGAFLLPQYIKELL</sequence>